<feature type="domain" description="Aminoarabinose transferase C-terminal" evidence="10">
    <location>
        <begin position="445"/>
        <end position="531"/>
    </location>
</feature>
<reference evidence="11 12" key="1">
    <citation type="submission" date="2019-03" db="EMBL/GenBank/DDBJ databases">
        <title>Genomic Encyclopedia of Type Strains, Phase IV (KMG-IV): sequencing the most valuable type-strain genomes for metagenomic binning, comparative biology and taxonomic classification.</title>
        <authorList>
            <person name="Goeker M."/>
        </authorList>
    </citation>
    <scope>NUCLEOTIDE SEQUENCE [LARGE SCALE GENOMIC DNA]</scope>
    <source>
        <strain evidence="11 12">DSM 20467</strain>
    </source>
</reference>
<feature type="transmembrane region" description="Helical" evidence="8">
    <location>
        <begin position="115"/>
        <end position="132"/>
    </location>
</feature>
<dbReference type="Proteomes" id="UP000295188">
    <property type="component" value="Unassembled WGS sequence"/>
</dbReference>
<comment type="subcellular location">
    <subcellularLocation>
        <location evidence="1">Cell membrane</location>
        <topology evidence="1">Multi-pass membrane protein</topology>
    </subcellularLocation>
</comment>
<evidence type="ECO:0000256" key="1">
    <source>
        <dbReference type="ARBA" id="ARBA00004651"/>
    </source>
</evidence>
<dbReference type="InterPro" id="IPR040845">
    <property type="entry name" value="Arnt_C"/>
</dbReference>
<keyword evidence="2" id="KW-1003">Cell membrane</keyword>
<evidence type="ECO:0000259" key="10">
    <source>
        <dbReference type="Pfam" id="PF18583"/>
    </source>
</evidence>
<evidence type="ECO:0000256" key="2">
    <source>
        <dbReference type="ARBA" id="ARBA00022475"/>
    </source>
</evidence>
<protein>
    <submittedName>
        <fullName evidence="11">4-amino-4-deoxy-L-arabinose transferase-like glycosyltransferase</fullName>
    </submittedName>
</protein>
<evidence type="ECO:0000256" key="5">
    <source>
        <dbReference type="ARBA" id="ARBA00022692"/>
    </source>
</evidence>
<dbReference type="Pfam" id="PF02366">
    <property type="entry name" value="PMT"/>
    <property type="match status" value="1"/>
</dbReference>
<dbReference type="GO" id="GO:0016763">
    <property type="term" value="F:pentosyltransferase activity"/>
    <property type="evidence" value="ECO:0007669"/>
    <property type="project" value="TreeGrafter"/>
</dbReference>
<evidence type="ECO:0000256" key="4">
    <source>
        <dbReference type="ARBA" id="ARBA00022679"/>
    </source>
</evidence>
<dbReference type="AlphaFoldDB" id="A0A4R3KD51"/>
<dbReference type="Pfam" id="PF18583">
    <property type="entry name" value="Arnt_C"/>
    <property type="match status" value="1"/>
</dbReference>
<feature type="transmembrane region" description="Helical" evidence="8">
    <location>
        <begin position="12"/>
        <end position="31"/>
    </location>
</feature>
<feature type="transmembrane region" description="Helical" evidence="8">
    <location>
        <begin position="88"/>
        <end position="108"/>
    </location>
</feature>
<dbReference type="GO" id="GO:0010041">
    <property type="term" value="P:response to iron(III) ion"/>
    <property type="evidence" value="ECO:0007669"/>
    <property type="project" value="TreeGrafter"/>
</dbReference>
<evidence type="ECO:0000313" key="11">
    <source>
        <dbReference type="EMBL" id="TCS80571.1"/>
    </source>
</evidence>
<evidence type="ECO:0000256" key="7">
    <source>
        <dbReference type="ARBA" id="ARBA00023136"/>
    </source>
</evidence>
<evidence type="ECO:0000256" key="6">
    <source>
        <dbReference type="ARBA" id="ARBA00022989"/>
    </source>
</evidence>
<gene>
    <name evidence="11" type="ORF">EDC37_104175</name>
</gene>
<feature type="transmembrane region" description="Helical" evidence="8">
    <location>
        <begin position="208"/>
        <end position="228"/>
    </location>
</feature>
<dbReference type="RefSeq" id="WP_231040061.1">
    <property type="nucleotide sequence ID" value="NZ_SMAA01000004.1"/>
</dbReference>
<feature type="transmembrane region" description="Helical" evidence="8">
    <location>
        <begin position="321"/>
        <end position="339"/>
    </location>
</feature>
<feature type="transmembrane region" description="Helical" evidence="8">
    <location>
        <begin position="297"/>
        <end position="315"/>
    </location>
</feature>
<dbReference type="PANTHER" id="PTHR33908:SF3">
    <property type="entry name" value="UNDECAPRENYL PHOSPHATE-ALPHA-4-AMINO-4-DEOXY-L-ARABINOSE ARABINOSYL TRANSFERASE"/>
    <property type="match status" value="1"/>
</dbReference>
<proteinExistence type="predicted"/>
<accession>A0A4R3KD51</accession>
<name>A0A4R3KD51_9FIRM</name>
<organism evidence="11 12">
    <name type="scientific">Pectinatus cerevisiiphilus</name>
    <dbReference type="NCBI Taxonomy" id="86956"/>
    <lineage>
        <taxon>Bacteria</taxon>
        <taxon>Bacillati</taxon>
        <taxon>Bacillota</taxon>
        <taxon>Negativicutes</taxon>
        <taxon>Selenomonadales</taxon>
        <taxon>Selenomonadaceae</taxon>
        <taxon>Pectinatus</taxon>
    </lineage>
</organism>
<keyword evidence="5 8" id="KW-0812">Transmembrane</keyword>
<evidence type="ECO:0000256" key="3">
    <source>
        <dbReference type="ARBA" id="ARBA00022676"/>
    </source>
</evidence>
<evidence type="ECO:0000313" key="12">
    <source>
        <dbReference type="Proteomes" id="UP000295188"/>
    </source>
</evidence>
<dbReference type="InterPro" id="IPR050297">
    <property type="entry name" value="LipidA_mod_glycosyltrf_83"/>
</dbReference>
<feature type="transmembrane region" description="Helical" evidence="8">
    <location>
        <begin position="167"/>
        <end position="196"/>
    </location>
</feature>
<dbReference type="GO" id="GO:0006493">
    <property type="term" value="P:protein O-linked glycosylation"/>
    <property type="evidence" value="ECO:0007669"/>
    <property type="project" value="InterPro"/>
</dbReference>
<dbReference type="InterPro" id="IPR003342">
    <property type="entry name" value="ArnT-like_N"/>
</dbReference>
<dbReference type="GO" id="GO:0000030">
    <property type="term" value="F:mannosyltransferase activity"/>
    <property type="evidence" value="ECO:0007669"/>
    <property type="project" value="InterPro"/>
</dbReference>
<evidence type="ECO:0000256" key="8">
    <source>
        <dbReference type="SAM" id="Phobius"/>
    </source>
</evidence>
<comment type="caution">
    <text evidence="11">The sequence shown here is derived from an EMBL/GenBank/DDBJ whole genome shotgun (WGS) entry which is preliminary data.</text>
</comment>
<feature type="domain" description="ArnT-like N-terminal" evidence="9">
    <location>
        <begin position="13"/>
        <end position="231"/>
    </location>
</feature>
<feature type="transmembrane region" description="Helical" evidence="8">
    <location>
        <begin position="378"/>
        <end position="405"/>
    </location>
</feature>
<evidence type="ECO:0000259" key="9">
    <source>
        <dbReference type="Pfam" id="PF02366"/>
    </source>
</evidence>
<keyword evidence="12" id="KW-1185">Reference proteome</keyword>
<dbReference type="EMBL" id="SMAA01000004">
    <property type="protein sequence ID" value="TCS80571.1"/>
    <property type="molecule type" value="Genomic_DNA"/>
</dbReference>
<keyword evidence="4 11" id="KW-0808">Transferase</keyword>
<feature type="transmembrane region" description="Helical" evidence="8">
    <location>
        <begin position="259"/>
        <end position="282"/>
    </location>
</feature>
<sequence length="555" mass="63713">MHTLDTRQKKIAVFFIVISIVALYIVHINAYPLMEPDEGRYAEIPREMLATGDFITPRLNGVEYFEKPALQYWLTAASMYVLGENEGATRVVPAVTGIINIFLTAWLGKMMFTNRTGLLTAVILATTTLHIVVGSINILDMMITMFMTLSLVSFYKARLSQNRKWYLLFYAAMAFGLLTKGLISIVLPLGIIFWYMVFTKKWNIARDIIYWPGILLFLVISVPWFYLVCRANPDFFYFFFIREHFLRFATKMADRYKPFWFFIPMIILGVFPWLGFLPALFVKNGIIRRTESKKNKCDIIFLLTWFFVVFLFYSFSDSKLVPYILPCLSALAILLAASIRRASQLGRWIGGGLWINSIGCFIFVAALIVYSMQAGYLSAWQIFCTGWLIFLSLTIGLVCVISVWFKTKQVRCTISAMSVVAFLFACGLQSIHNQVAVSRTTLYVAEDIRSTIRPGDIVVSYGDYVQGLAFYLQKRIVVASYLGELEFGSKHPSGQGWFIDDDQLINLWNSDKRVFIVFDKSKRNMLSNLHIVKNLHVIFNDEVRPKGGYYYIVNK</sequence>
<dbReference type="GO" id="GO:0009103">
    <property type="term" value="P:lipopolysaccharide biosynthetic process"/>
    <property type="evidence" value="ECO:0007669"/>
    <property type="project" value="UniProtKB-ARBA"/>
</dbReference>
<keyword evidence="6 8" id="KW-1133">Transmembrane helix</keyword>
<feature type="transmembrane region" description="Helical" evidence="8">
    <location>
        <begin position="351"/>
        <end position="372"/>
    </location>
</feature>
<keyword evidence="3" id="KW-0328">Glycosyltransferase</keyword>
<dbReference type="PANTHER" id="PTHR33908">
    <property type="entry name" value="MANNOSYLTRANSFERASE YKCB-RELATED"/>
    <property type="match status" value="1"/>
</dbReference>
<keyword evidence="7 8" id="KW-0472">Membrane</keyword>
<dbReference type="GO" id="GO:0005886">
    <property type="term" value="C:plasma membrane"/>
    <property type="evidence" value="ECO:0007669"/>
    <property type="project" value="UniProtKB-SubCell"/>
</dbReference>